<keyword evidence="2" id="KW-0472">Membrane</keyword>
<name>A0ABY7H2F2_9BACT</name>
<proteinExistence type="predicted"/>
<dbReference type="RefSeq" id="WP_269035755.1">
    <property type="nucleotide sequence ID" value="NZ_CP114040.1"/>
</dbReference>
<keyword evidence="5" id="KW-1185">Reference proteome</keyword>
<dbReference type="EMBL" id="CP114040">
    <property type="protein sequence ID" value="WAS93420.1"/>
    <property type="molecule type" value="Genomic_DNA"/>
</dbReference>
<organism evidence="4 5">
    <name type="scientific">Nannocystis punicea</name>
    <dbReference type="NCBI Taxonomy" id="2995304"/>
    <lineage>
        <taxon>Bacteria</taxon>
        <taxon>Pseudomonadati</taxon>
        <taxon>Myxococcota</taxon>
        <taxon>Polyangia</taxon>
        <taxon>Nannocystales</taxon>
        <taxon>Nannocystaceae</taxon>
        <taxon>Nannocystis</taxon>
    </lineage>
</organism>
<evidence type="ECO:0000313" key="5">
    <source>
        <dbReference type="Proteomes" id="UP001164459"/>
    </source>
</evidence>
<evidence type="ECO:0000313" key="4">
    <source>
        <dbReference type="EMBL" id="WAS93420.1"/>
    </source>
</evidence>
<dbReference type="PROSITE" id="PS51318">
    <property type="entry name" value="TAT"/>
    <property type="match status" value="1"/>
</dbReference>
<feature type="signal peptide" evidence="3">
    <location>
        <begin position="1"/>
        <end position="21"/>
    </location>
</feature>
<sequence>MKRTSPAFGRRGLLRAGAAIAGSAALPFTFTYHRTARAAKYGALVPDPDGIIDLPPGFSYKVLTRLFDPMSDGYRSPGLPDAMGVFPGPDENTIVLMRNHELGVLDILHTPLHPEQQAPPEAYNPGASGGVTRLVIDNETLEVKSSNLVLFGTLRNCAGGKSPWGWLSCEETTDGKHGYTYLCATDATSVQPPRQIAGYGRFKHEAACVDPNTFVAYLTEDRGDSCLYRFVPSDKADPFTGKLQALRAVEVDEFATSDMEVGQVVPIAWVDVDDPTPTDDSVRGQAQAKGAAIVKRGEGIYYWQGAVYVCSTNGGPVGGGQIFKLVDGPDGGTLELLARSDDLEVLDHPDNIAVAPWGELFMAEDGDGEDYVRGLDASGQVFDFARNAKSDSEFSGVCFSPDGKTMFINLMFDHLTLAIRGPFPEFEPLPETTGGETGEGTESGTGAAPTTGGGSSTTAGTTADSTDADASDSASGGAIDDDGGCGCKADADAPGLGLALAAAGALALRGGKRGEEQDPEE</sequence>
<dbReference type="Pfam" id="PF05787">
    <property type="entry name" value="PhoX"/>
    <property type="match status" value="2"/>
</dbReference>
<gene>
    <name evidence="4" type="ORF">O0S08_45325</name>
</gene>
<dbReference type="InterPro" id="IPR006311">
    <property type="entry name" value="TAT_signal"/>
</dbReference>
<accession>A0ABY7H2F2</accession>
<keyword evidence="3" id="KW-0732">Signal</keyword>
<dbReference type="Proteomes" id="UP001164459">
    <property type="component" value="Chromosome"/>
</dbReference>
<dbReference type="PANTHER" id="PTHR35399:SF4">
    <property type="entry name" value="MEMBRANE PROTEIN"/>
    <property type="match status" value="1"/>
</dbReference>
<feature type="chain" id="PRO_5047273437" evidence="3">
    <location>
        <begin position="22"/>
        <end position="521"/>
    </location>
</feature>
<dbReference type="PANTHER" id="PTHR35399">
    <property type="entry name" value="SLR8030 PROTEIN"/>
    <property type="match status" value="1"/>
</dbReference>
<keyword evidence="2" id="KW-1133">Transmembrane helix</keyword>
<feature type="region of interest" description="Disordered" evidence="1">
    <location>
        <begin position="423"/>
        <end position="486"/>
    </location>
</feature>
<reference evidence="4" key="1">
    <citation type="submission" date="2022-11" db="EMBL/GenBank/DDBJ databases">
        <title>Minimal conservation of predation-associated metabolite biosynthetic gene clusters underscores biosynthetic potential of Myxococcota including descriptions for ten novel species: Archangium lansinium sp. nov., Myxococcus landrumus sp. nov., Nannocystis bai.</title>
        <authorList>
            <person name="Ahearne A."/>
            <person name="Stevens C."/>
            <person name="Dowd S."/>
        </authorList>
    </citation>
    <scope>NUCLEOTIDE SEQUENCE</scope>
    <source>
        <strain evidence="4">Fl3</strain>
    </source>
</reference>
<dbReference type="SUPFAM" id="SSF63829">
    <property type="entry name" value="Calcium-dependent phosphotriesterase"/>
    <property type="match status" value="1"/>
</dbReference>
<evidence type="ECO:0000256" key="3">
    <source>
        <dbReference type="SAM" id="SignalP"/>
    </source>
</evidence>
<feature type="transmembrane region" description="Helical" evidence="2">
    <location>
        <begin position="12"/>
        <end position="30"/>
    </location>
</feature>
<evidence type="ECO:0000256" key="2">
    <source>
        <dbReference type="SAM" id="Phobius"/>
    </source>
</evidence>
<evidence type="ECO:0000256" key="1">
    <source>
        <dbReference type="SAM" id="MobiDB-lite"/>
    </source>
</evidence>
<feature type="compositionally biased region" description="Low complexity" evidence="1">
    <location>
        <begin position="444"/>
        <end position="465"/>
    </location>
</feature>
<dbReference type="InterPro" id="IPR008557">
    <property type="entry name" value="PhoX"/>
</dbReference>
<protein>
    <submittedName>
        <fullName evidence="4">DUF839 domain-containing protein</fullName>
    </submittedName>
</protein>
<keyword evidence="2" id="KW-0812">Transmembrane</keyword>